<evidence type="ECO:0000313" key="4">
    <source>
        <dbReference type="EMBL" id="CAB9516584.1"/>
    </source>
</evidence>
<feature type="region of interest" description="Disordered" evidence="1">
    <location>
        <begin position="514"/>
        <end position="605"/>
    </location>
</feature>
<feature type="chain" id="PRO_5040150097" evidence="3">
    <location>
        <begin position="23"/>
        <end position="605"/>
    </location>
</feature>
<proteinExistence type="predicted"/>
<keyword evidence="2" id="KW-1133">Transmembrane helix</keyword>
<feature type="region of interest" description="Disordered" evidence="1">
    <location>
        <begin position="355"/>
        <end position="376"/>
    </location>
</feature>
<gene>
    <name evidence="4" type="ORF">SEMRO_793_G203280.1</name>
</gene>
<sequence length="605" mass="63895">MWTGNFLNALLVLALALSPVMGEPRAFRHLASDFRTLADRDLLSGDCLDIDGNAVCIYFDAGTWSCLVEWNGVACDACAMCESGDESPVGYSCELAAQAAGATMCPTDMVNVACTTEGSAQDCFILPYEEGPEDCMDVDGNNICLDFDAETWTCSASWNGVECDACTVCGSGDKMQMAYSCESAAQAAGATSCPSERVNLQCSTTDEIAALGCFILPNEEDPAPPDETFLDPSNPPPPAAEDGSTFLQIPVASVPPEPSLQTKPPEVQTVAPDVPTIRPAQTVLPTTPPSQTAAPSVCAVTVANTNETCSQLLKFTTAACDCYNYCNGKLIGCLAFGERSSFSCAGETVAGCTSDQEETAPVTPDKETPTYSPESPVSVTPLMPICQTKYNSMRTCGSKWSAPEVDGCIACYSNILSGVSTCGDAVSACQDIPMECECGDCIEEILAWIECESQLSCPGLRCSGKPQPQAAAEEDDDGGKMVVLIVGIVCAVIGFVFLVAGFYLVHRFRSANKEESPKAQTSAGSVEPRHTQDVLVDEEKSRSKEEILEGGTPVQVYQKELPVQEAAPQASAPHASAAPARGNHMPMENDLDTNAPSDDDSLFEC</sequence>
<accession>A0A9N8ECA9</accession>
<feature type="compositionally biased region" description="Low complexity" evidence="1">
    <location>
        <begin position="566"/>
        <end position="580"/>
    </location>
</feature>
<protein>
    <submittedName>
        <fullName evidence="4">Uncharacterized protein</fullName>
    </submittedName>
</protein>
<reference evidence="4" key="1">
    <citation type="submission" date="2020-06" db="EMBL/GenBank/DDBJ databases">
        <authorList>
            <consortium name="Plant Systems Biology data submission"/>
        </authorList>
    </citation>
    <scope>NUCLEOTIDE SEQUENCE</scope>
    <source>
        <strain evidence="4">D6</strain>
    </source>
</reference>
<keyword evidence="2" id="KW-0472">Membrane</keyword>
<evidence type="ECO:0000256" key="2">
    <source>
        <dbReference type="SAM" id="Phobius"/>
    </source>
</evidence>
<name>A0A9N8ECA9_9STRA</name>
<evidence type="ECO:0000256" key="3">
    <source>
        <dbReference type="SAM" id="SignalP"/>
    </source>
</evidence>
<evidence type="ECO:0000313" key="5">
    <source>
        <dbReference type="Proteomes" id="UP001153069"/>
    </source>
</evidence>
<comment type="caution">
    <text evidence="4">The sequence shown here is derived from an EMBL/GenBank/DDBJ whole genome shotgun (WGS) entry which is preliminary data.</text>
</comment>
<dbReference type="AlphaFoldDB" id="A0A9N8ECA9"/>
<keyword evidence="3" id="KW-0732">Signal</keyword>
<keyword evidence="2" id="KW-0812">Transmembrane</keyword>
<organism evidence="4 5">
    <name type="scientific">Seminavis robusta</name>
    <dbReference type="NCBI Taxonomy" id="568900"/>
    <lineage>
        <taxon>Eukaryota</taxon>
        <taxon>Sar</taxon>
        <taxon>Stramenopiles</taxon>
        <taxon>Ochrophyta</taxon>
        <taxon>Bacillariophyta</taxon>
        <taxon>Bacillariophyceae</taxon>
        <taxon>Bacillariophycidae</taxon>
        <taxon>Naviculales</taxon>
        <taxon>Naviculaceae</taxon>
        <taxon>Seminavis</taxon>
    </lineage>
</organism>
<dbReference type="EMBL" id="CAICTM010000792">
    <property type="protein sequence ID" value="CAB9516584.1"/>
    <property type="molecule type" value="Genomic_DNA"/>
</dbReference>
<feature type="signal peptide" evidence="3">
    <location>
        <begin position="1"/>
        <end position="22"/>
    </location>
</feature>
<keyword evidence="5" id="KW-1185">Reference proteome</keyword>
<feature type="transmembrane region" description="Helical" evidence="2">
    <location>
        <begin position="481"/>
        <end position="505"/>
    </location>
</feature>
<feature type="compositionally biased region" description="Basic and acidic residues" evidence="1">
    <location>
        <begin position="527"/>
        <end position="547"/>
    </location>
</feature>
<evidence type="ECO:0000256" key="1">
    <source>
        <dbReference type="SAM" id="MobiDB-lite"/>
    </source>
</evidence>
<dbReference type="Proteomes" id="UP001153069">
    <property type="component" value="Unassembled WGS sequence"/>
</dbReference>
<feature type="region of interest" description="Disordered" evidence="1">
    <location>
        <begin position="221"/>
        <end position="243"/>
    </location>
</feature>